<reference evidence="2" key="1">
    <citation type="submission" date="2011-07" db="EMBL/GenBank/DDBJ databases">
        <title>The complete genome of Cyclobacterium marinum DSM 745.</title>
        <authorList>
            <person name="Lucas S."/>
            <person name="Han J."/>
            <person name="Lapidus A."/>
            <person name="Bruce D."/>
            <person name="Goodwin L."/>
            <person name="Pitluck S."/>
            <person name="Peters L."/>
            <person name="Kyrpides N."/>
            <person name="Mavromatis K."/>
            <person name="Ivanova N."/>
            <person name="Ovchinnikova G."/>
            <person name="Chertkov O."/>
            <person name="Detter J.C."/>
            <person name="Tapia R."/>
            <person name="Han C."/>
            <person name="Land M."/>
            <person name="Hauser L."/>
            <person name="Markowitz V."/>
            <person name="Cheng J.-F."/>
            <person name="Hugenholtz P."/>
            <person name="Woyke T."/>
            <person name="Wu D."/>
            <person name="Tindall B."/>
            <person name="Schuetze A."/>
            <person name="Brambilla E."/>
            <person name="Klenk H.-P."/>
            <person name="Eisen J.A."/>
        </authorList>
    </citation>
    <scope>NUCLEOTIDE SEQUENCE [LARGE SCALE GENOMIC DNA]</scope>
    <source>
        <strain evidence="2">ATCC 25205 / DSM 745 / LMG 13164 / NCIMB 1802</strain>
    </source>
</reference>
<dbReference type="AlphaFoldDB" id="G0IVQ3"/>
<dbReference type="Proteomes" id="UP000001635">
    <property type="component" value="Chromosome"/>
</dbReference>
<organism evidence="1 2">
    <name type="scientific">Cyclobacterium marinum (strain ATCC 25205 / DSM 745 / LMG 13164 / NCIMB 1802)</name>
    <name type="common">Flectobacillus marinus</name>
    <dbReference type="NCBI Taxonomy" id="880070"/>
    <lineage>
        <taxon>Bacteria</taxon>
        <taxon>Pseudomonadati</taxon>
        <taxon>Bacteroidota</taxon>
        <taxon>Cytophagia</taxon>
        <taxon>Cytophagales</taxon>
        <taxon>Cyclobacteriaceae</taxon>
        <taxon>Cyclobacterium</taxon>
    </lineage>
</organism>
<dbReference type="KEGG" id="cmr:Cycma_1048"/>
<gene>
    <name evidence="1" type="ordered locus">Cycma_1048</name>
</gene>
<evidence type="ECO:0000313" key="1">
    <source>
        <dbReference type="EMBL" id="AEL24820.1"/>
    </source>
</evidence>
<evidence type="ECO:0000313" key="2">
    <source>
        <dbReference type="Proteomes" id="UP000001635"/>
    </source>
</evidence>
<dbReference type="HOGENOM" id="CLU_3308367_0_0_10"/>
<name>G0IVQ3_CYCMS</name>
<protein>
    <submittedName>
        <fullName evidence="1">Uncharacterized protein</fullName>
    </submittedName>
</protein>
<accession>G0IVQ3</accession>
<proteinExistence type="predicted"/>
<sequence>MYRHIDRFLQSDLKLNEEQKLKLLKSYINDLKNEQIKRG</sequence>
<dbReference type="EMBL" id="CP002955">
    <property type="protein sequence ID" value="AEL24820.1"/>
    <property type="molecule type" value="Genomic_DNA"/>
</dbReference>
<keyword evidence="2" id="KW-1185">Reference proteome</keyword>